<keyword evidence="7 12" id="KW-0949">S-adenosyl-L-methionine</keyword>
<evidence type="ECO:0000259" key="14">
    <source>
        <dbReference type="PROSITE" id="PS51918"/>
    </source>
</evidence>
<keyword evidence="16" id="KW-1185">Reference proteome</keyword>
<feature type="binding site" evidence="12">
    <location>
        <position position="129"/>
    </location>
    <ligand>
        <name>[4Fe-4S] cluster</name>
        <dbReference type="ChEBI" id="CHEBI:49883"/>
        <note>4Fe-4S-S-AdoMet</note>
    </ligand>
</feature>
<dbReference type="SFLD" id="SFLDS00029">
    <property type="entry name" value="Radical_SAM"/>
    <property type="match status" value="1"/>
</dbReference>
<evidence type="ECO:0000256" key="9">
    <source>
        <dbReference type="ARBA" id="ARBA00023004"/>
    </source>
</evidence>
<dbReference type="NCBIfam" id="TIGR00048">
    <property type="entry name" value="rRNA_mod_RlmN"/>
    <property type="match status" value="1"/>
</dbReference>
<comment type="similarity">
    <text evidence="12">Belongs to the radical SAM superfamily. RlmN family.</text>
</comment>
<feature type="compositionally biased region" description="Polar residues" evidence="13">
    <location>
        <begin position="357"/>
        <end position="376"/>
    </location>
</feature>
<feature type="binding site" evidence="12">
    <location>
        <position position="125"/>
    </location>
    <ligand>
        <name>[4Fe-4S] cluster</name>
        <dbReference type="ChEBI" id="CHEBI:49883"/>
        <note>4Fe-4S-S-AdoMet</note>
    </ligand>
</feature>
<dbReference type="EC" id="2.1.1.192" evidence="12"/>
<proteinExistence type="inferred from homology"/>
<evidence type="ECO:0000256" key="7">
    <source>
        <dbReference type="ARBA" id="ARBA00022691"/>
    </source>
</evidence>
<keyword evidence="12" id="KW-0819">tRNA processing</keyword>
<sequence length="388" mass="41341">MSRRVVGPIGPYDVDRAGIAAWLSGDATAVGRGPTKAPSYRVDQVWDGLYTQGTPPEAWTNLPKSLRAGFAETFPSGLTEVRRSVGDGGDTTKWLWSLHDGATIETVLMIYGDRATVCVSSQAGCAMACGFCATGQDGFTRHLTAGEIVEQVMVARQASPRRLSNVVFMGMGEPLANYGPTVAAVRRLRDEVGLSARHLTVSTVGMVPAITRLAGEGLPVSLAISVHAATDELRNELVPINRRHNLKSLVDAAVAWRATTGRRVSFEWALIDGVNDTPEQLDALITLARRARAHVNFIPLNPTPGWPTTGTAPAGVRAARDRLDRAGITVTVRDTRGDDIDAACGQLASRSREQAETVATSTHTRSNPDSSSSETAVQVAPPTRSPGR</sequence>
<comment type="subcellular location">
    <subcellularLocation>
        <location evidence="1 12">Cytoplasm</location>
    </subcellularLocation>
</comment>
<dbReference type="Proteomes" id="UP000018291">
    <property type="component" value="Unassembled WGS sequence"/>
</dbReference>
<dbReference type="InterPro" id="IPR007197">
    <property type="entry name" value="rSAM"/>
</dbReference>
<dbReference type="GO" id="GO:0051539">
    <property type="term" value="F:4 iron, 4 sulfur cluster binding"/>
    <property type="evidence" value="ECO:0007669"/>
    <property type="project" value="UniProtKB-UniRule"/>
</dbReference>
<dbReference type="PANTHER" id="PTHR30544">
    <property type="entry name" value="23S RRNA METHYLTRANSFERASE"/>
    <property type="match status" value="1"/>
</dbReference>
<evidence type="ECO:0000256" key="11">
    <source>
        <dbReference type="ARBA" id="ARBA00023157"/>
    </source>
</evidence>
<dbReference type="InterPro" id="IPR058240">
    <property type="entry name" value="rSAM_sf"/>
</dbReference>
<dbReference type="Pfam" id="PF04055">
    <property type="entry name" value="Radical_SAM"/>
    <property type="match status" value="1"/>
</dbReference>
<name>R4Z132_9ACTN</name>
<feature type="binding site" evidence="12">
    <location>
        <position position="301"/>
    </location>
    <ligand>
        <name>S-adenosyl-L-methionine</name>
        <dbReference type="ChEBI" id="CHEBI:59789"/>
    </ligand>
</feature>
<feature type="domain" description="Radical SAM core" evidence="14">
    <location>
        <begin position="111"/>
        <end position="339"/>
    </location>
</feature>
<dbReference type="GO" id="GO:0019843">
    <property type="term" value="F:rRNA binding"/>
    <property type="evidence" value="ECO:0007669"/>
    <property type="project" value="UniProtKB-UniRule"/>
</dbReference>
<keyword evidence="8 12" id="KW-0479">Metal-binding</keyword>
<evidence type="ECO:0000256" key="8">
    <source>
        <dbReference type="ARBA" id="ARBA00022723"/>
    </source>
</evidence>
<evidence type="ECO:0000313" key="15">
    <source>
        <dbReference type="EMBL" id="CCM64644.1"/>
    </source>
</evidence>
<dbReference type="PANTHER" id="PTHR30544:SF5">
    <property type="entry name" value="RADICAL SAM CORE DOMAIN-CONTAINING PROTEIN"/>
    <property type="match status" value="1"/>
</dbReference>
<evidence type="ECO:0000256" key="1">
    <source>
        <dbReference type="ARBA" id="ARBA00004496"/>
    </source>
</evidence>
<feature type="active site" description="S-methylcysteine intermediate" evidence="12">
    <location>
        <position position="344"/>
    </location>
</feature>
<dbReference type="GO" id="GO:0070475">
    <property type="term" value="P:rRNA base methylation"/>
    <property type="evidence" value="ECO:0007669"/>
    <property type="project" value="UniProtKB-UniRule"/>
</dbReference>
<feature type="region of interest" description="Disordered" evidence="13">
    <location>
        <begin position="346"/>
        <end position="388"/>
    </location>
</feature>
<evidence type="ECO:0000256" key="12">
    <source>
        <dbReference type="HAMAP-Rule" id="MF_01849"/>
    </source>
</evidence>
<dbReference type="SMART" id="SM00729">
    <property type="entry name" value="Elp3"/>
    <property type="match status" value="1"/>
</dbReference>
<comment type="function">
    <text evidence="12">Specifically methylates position 2 of adenine 2503 in 23S rRNA and position 2 of adenine 37 in tRNAs.</text>
</comment>
<evidence type="ECO:0000256" key="6">
    <source>
        <dbReference type="ARBA" id="ARBA00022679"/>
    </source>
</evidence>
<dbReference type="GO" id="GO:0070040">
    <property type="term" value="F:rRNA (adenine(2503)-C2-)-methyltransferase activity"/>
    <property type="evidence" value="ECO:0007669"/>
    <property type="project" value="UniProtKB-UniRule"/>
</dbReference>
<evidence type="ECO:0000256" key="4">
    <source>
        <dbReference type="ARBA" id="ARBA00022552"/>
    </source>
</evidence>
<comment type="cofactor">
    <cofactor evidence="12">
        <name>[4Fe-4S] cluster</name>
        <dbReference type="ChEBI" id="CHEBI:49883"/>
    </cofactor>
    <text evidence="12">Binds 1 [4Fe-4S] cluster. The cluster is coordinated with 3 cysteines and an exchangeable S-adenosyl-L-methionine.</text>
</comment>
<keyword evidence="3 12" id="KW-0963">Cytoplasm</keyword>
<dbReference type="OrthoDB" id="9793973at2"/>
<dbReference type="GO" id="GO:0000049">
    <property type="term" value="F:tRNA binding"/>
    <property type="evidence" value="ECO:0007669"/>
    <property type="project" value="UniProtKB-UniRule"/>
</dbReference>
<comment type="caution">
    <text evidence="15">The sequence shown here is derived from an EMBL/GenBank/DDBJ whole genome shotgun (WGS) entry which is preliminary data.</text>
</comment>
<dbReference type="eggNOG" id="COG0820">
    <property type="taxonomic scope" value="Bacteria"/>
</dbReference>
<evidence type="ECO:0000256" key="3">
    <source>
        <dbReference type="ARBA" id="ARBA00022490"/>
    </source>
</evidence>
<keyword evidence="9 12" id="KW-0408">Iron</keyword>
<evidence type="ECO:0000256" key="2">
    <source>
        <dbReference type="ARBA" id="ARBA00022485"/>
    </source>
</evidence>
<gene>
    <name evidence="12 15" type="primary">rlmN</name>
    <name evidence="15" type="ORF">BN381_430040</name>
</gene>
<dbReference type="HAMAP" id="MF_01849">
    <property type="entry name" value="RNA_methyltr_RlmN"/>
    <property type="match status" value="1"/>
</dbReference>
<dbReference type="STRING" id="1229780.BN381_430040"/>
<comment type="catalytic activity">
    <reaction evidence="12">
        <text>adenosine(37) in tRNA + 2 reduced [2Fe-2S]-[ferredoxin] + 2 S-adenosyl-L-methionine = 2-methyladenosine(37) in tRNA + 5'-deoxyadenosine + L-methionine + 2 oxidized [2Fe-2S]-[ferredoxin] + S-adenosyl-L-homocysteine</text>
        <dbReference type="Rhea" id="RHEA:43332"/>
        <dbReference type="Rhea" id="RHEA-COMP:10000"/>
        <dbReference type="Rhea" id="RHEA-COMP:10001"/>
        <dbReference type="Rhea" id="RHEA-COMP:10162"/>
        <dbReference type="Rhea" id="RHEA-COMP:10485"/>
        <dbReference type="ChEBI" id="CHEBI:17319"/>
        <dbReference type="ChEBI" id="CHEBI:33737"/>
        <dbReference type="ChEBI" id="CHEBI:33738"/>
        <dbReference type="ChEBI" id="CHEBI:57844"/>
        <dbReference type="ChEBI" id="CHEBI:57856"/>
        <dbReference type="ChEBI" id="CHEBI:59789"/>
        <dbReference type="ChEBI" id="CHEBI:74411"/>
        <dbReference type="ChEBI" id="CHEBI:74497"/>
        <dbReference type="EC" id="2.1.1.192"/>
    </reaction>
</comment>
<dbReference type="SFLD" id="SFLDG01062">
    <property type="entry name" value="methyltransferase_(Class_A)"/>
    <property type="match status" value="1"/>
</dbReference>
<dbReference type="InterPro" id="IPR027492">
    <property type="entry name" value="RNA_MTrfase_RlmN"/>
</dbReference>
<comment type="miscellaneous">
    <text evidence="12">Reaction proceeds by a ping-pong mechanism involving intermediate methylation of a conserved cysteine residue.</text>
</comment>
<dbReference type="InterPro" id="IPR006638">
    <property type="entry name" value="Elp3/MiaA/NifB-like_rSAM"/>
</dbReference>
<dbReference type="GO" id="GO:0030488">
    <property type="term" value="P:tRNA methylation"/>
    <property type="evidence" value="ECO:0007669"/>
    <property type="project" value="UniProtKB-UniRule"/>
</dbReference>
<feature type="active site" description="Proton acceptor" evidence="12">
    <location>
        <position position="105"/>
    </location>
</feature>
<dbReference type="GO" id="GO:0046872">
    <property type="term" value="F:metal ion binding"/>
    <property type="evidence" value="ECO:0007669"/>
    <property type="project" value="UniProtKB-KW"/>
</dbReference>
<dbReference type="SUPFAM" id="SSF102114">
    <property type="entry name" value="Radical SAM enzymes"/>
    <property type="match status" value="1"/>
</dbReference>
<keyword evidence="10 12" id="KW-0411">Iron-sulfur</keyword>
<dbReference type="InterPro" id="IPR013785">
    <property type="entry name" value="Aldolase_TIM"/>
</dbReference>
<dbReference type="FunFam" id="3.20.20.70:FF:000014">
    <property type="entry name" value="Probable dual-specificity RNA methyltransferase RlmN"/>
    <property type="match status" value="1"/>
</dbReference>
<accession>R4Z132</accession>
<dbReference type="PIRSF" id="PIRSF006004">
    <property type="entry name" value="CHP00048"/>
    <property type="match status" value="1"/>
</dbReference>
<dbReference type="RefSeq" id="WP_012228860.1">
    <property type="nucleotide sequence ID" value="NZ_HG422565.1"/>
</dbReference>
<organism evidence="15 16">
    <name type="scientific">Candidatus Neomicrothrix parvicella RN1</name>
    <dbReference type="NCBI Taxonomy" id="1229780"/>
    <lineage>
        <taxon>Bacteria</taxon>
        <taxon>Bacillati</taxon>
        <taxon>Actinomycetota</taxon>
        <taxon>Acidimicrobiia</taxon>
        <taxon>Acidimicrobiales</taxon>
        <taxon>Microthrixaceae</taxon>
        <taxon>Candidatus Neomicrothrix</taxon>
    </lineage>
</organism>
<dbReference type="EMBL" id="CANL01000038">
    <property type="protein sequence ID" value="CCM64644.1"/>
    <property type="molecule type" value="Genomic_DNA"/>
</dbReference>
<keyword evidence="2 12" id="KW-0004">4Fe-4S</keyword>
<dbReference type="InterPro" id="IPR004383">
    <property type="entry name" value="rRNA_lsu_MTrfase_RlmN/Cfr"/>
</dbReference>
<evidence type="ECO:0000313" key="16">
    <source>
        <dbReference type="Proteomes" id="UP000018291"/>
    </source>
</evidence>
<keyword evidence="11 12" id="KW-1015">Disulfide bond</keyword>
<evidence type="ECO:0000256" key="10">
    <source>
        <dbReference type="ARBA" id="ARBA00023014"/>
    </source>
</evidence>
<evidence type="ECO:0000256" key="13">
    <source>
        <dbReference type="SAM" id="MobiDB-lite"/>
    </source>
</evidence>
<feature type="binding site" evidence="12">
    <location>
        <position position="202"/>
    </location>
    <ligand>
        <name>S-adenosyl-L-methionine</name>
        <dbReference type="ChEBI" id="CHEBI:59789"/>
    </ligand>
</feature>
<comment type="caution">
    <text evidence="12">Lacks conserved residue(s) required for the propagation of feature annotation.</text>
</comment>
<dbReference type="GO" id="GO:0005737">
    <property type="term" value="C:cytoplasm"/>
    <property type="evidence" value="ECO:0007669"/>
    <property type="project" value="UniProtKB-SubCell"/>
</dbReference>
<feature type="binding site" evidence="12">
    <location>
        <begin position="172"/>
        <end position="173"/>
    </location>
    <ligand>
        <name>S-adenosyl-L-methionine</name>
        <dbReference type="ChEBI" id="CHEBI:59789"/>
    </ligand>
</feature>
<feature type="binding site" evidence="12">
    <location>
        <position position="132"/>
    </location>
    <ligand>
        <name>[4Fe-4S] cluster</name>
        <dbReference type="ChEBI" id="CHEBI:49883"/>
        <note>4Fe-4S-S-AdoMet</note>
    </ligand>
</feature>
<dbReference type="InterPro" id="IPR040072">
    <property type="entry name" value="Methyltransferase_A"/>
</dbReference>
<protein>
    <recommendedName>
        <fullName evidence="12">Probable dual-specificity RNA methyltransferase RlmN</fullName>
        <ecNumber evidence="12">2.1.1.192</ecNumber>
    </recommendedName>
    <alternativeName>
        <fullName evidence="12">23S rRNA (adenine(2503)-C(2))-methyltransferase</fullName>
    </alternativeName>
    <alternativeName>
        <fullName evidence="12">23S rRNA m2A2503 methyltransferase</fullName>
    </alternativeName>
    <alternativeName>
        <fullName evidence="12">Ribosomal RNA large subunit methyltransferase N</fullName>
    </alternativeName>
    <alternativeName>
        <fullName evidence="12">tRNA (adenine(37)-C(2))-methyltransferase</fullName>
    </alternativeName>
    <alternativeName>
        <fullName evidence="12">tRNA m2A37 methyltransferase</fullName>
    </alternativeName>
</protein>
<dbReference type="GO" id="GO:0002935">
    <property type="term" value="F:tRNA (adenine(37)-C2)-methyltransferase activity"/>
    <property type="evidence" value="ECO:0007669"/>
    <property type="project" value="UniProtKB-UniRule"/>
</dbReference>
<dbReference type="Gene3D" id="3.20.20.70">
    <property type="entry name" value="Aldolase class I"/>
    <property type="match status" value="1"/>
</dbReference>
<comment type="catalytic activity">
    <reaction evidence="12">
        <text>adenosine(2503) in 23S rRNA + 2 reduced [2Fe-2S]-[ferredoxin] + 2 S-adenosyl-L-methionine = 2-methyladenosine(2503) in 23S rRNA + 5'-deoxyadenosine + L-methionine + 2 oxidized [2Fe-2S]-[ferredoxin] + S-adenosyl-L-homocysteine</text>
        <dbReference type="Rhea" id="RHEA:42916"/>
        <dbReference type="Rhea" id="RHEA-COMP:10000"/>
        <dbReference type="Rhea" id="RHEA-COMP:10001"/>
        <dbReference type="Rhea" id="RHEA-COMP:10152"/>
        <dbReference type="Rhea" id="RHEA-COMP:10282"/>
        <dbReference type="ChEBI" id="CHEBI:17319"/>
        <dbReference type="ChEBI" id="CHEBI:33737"/>
        <dbReference type="ChEBI" id="CHEBI:33738"/>
        <dbReference type="ChEBI" id="CHEBI:57844"/>
        <dbReference type="ChEBI" id="CHEBI:57856"/>
        <dbReference type="ChEBI" id="CHEBI:59789"/>
        <dbReference type="ChEBI" id="CHEBI:74411"/>
        <dbReference type="ChEBI" id="CHEBI:74497"/>
        <dbReference type="EC" id="2.1.1.192"/>
    </reaction>
</comment>
<keyword evidence="6 12" id="KW-0808">Transferase</keyword>
<dbReference type="CDD" id="cd01335">
    <property type="entry name" value="Radical_SAM"/>
    <property type="match status" value="1"/>
</dbReference>
<dbReference type="AlphaFoldDB" id="R4Z132"/>
<feature type="binding site" evidence="12">
    <location>
        <begin position="225"/>
        <end position="227"/>
    </location>
    <ligand>
        <name>S-adenosyl-L-methionine</name>
        <dbReference type="ChEBI" id="CHEBI:59789"/>
    </ligand>
</feature>
<keyword evidence="4 12" id="KW-0698">rRNA processing</keyword>
<evidence type="ECO:0000256" key="5">
    <source>
        <dbReference type="ARBA" id="ARBA00022603"/>
    </source>
</evidence>
<keyword evidence="5 12" id="KW-0489">Methyltransferase</keyword>
<dbReference type="HOGENOM" id="CLU_029101_0_1_11"/>
<dbReference type="SFLD" id="SFLDF00275">
    <property type="entry name" value="adenosine_C2_methyltransferase"/>
    <property type="match status" value="1"/>
</dbReference>
<dbReference type="PROSITE" id="PS51918">
    <property type="entry name" value="RADICAL_SAM"/>
    <property type="match status" value="1"/>
</dbReference>
<reference evidence="15 16" key="1">
    <citation type="journal article" date="2013" name="ISME J.">
        <title>Metabolic model for the filamentous 'Candidatus Microthrix parvicella' based on genomic and metagenomic analyses.</title>
        <authorList>
            <person name="Jon McIlroy S."/>
            <person name="Kristiansen R."/>
            <person name="Albertsen M."/>
            <person name="Michael Karst S."/>
            <person name="Rossetti S."/>
            <person name="Lund Nielsen J."/>
            <person name="Tandoi V."/>
            <person name="James Seviour R."/>
            <person name="Nielsen P.H."/>
        </authorList>
    </citation>
    <scope>NUCLEOTIDE SEQUENCE [LARGE SCALE GENOMIC DNA]</scope>
    <source>
        <strain evidence="15 16">RN1</strain>
    </source>
</reference>